<dbReference type="Gene3D" id="3.60.110.10">
    <property type="entry name" value="Carbon-nitrogen hydrolase"/>
    <property type="match status" value="1"/>
</dbReference>
<dbReference type="InterPro" id="IPR036526">
    <property type="entry name" value="C-N_Hydrolase_sf"/>
</dbReference>
<evidence type="ECO:0000256" key="3">
    <source>
        <dbReference type="ARBA" id="ARBA00022679"/>
    </source>
</evidence>
<dbReference type="PROSITE" id="PS50263">
    <property type="entry name" value="CN_HYDROLASE"/>
    <property type="match status" value="1"/>
</dbReference>
<organism evidence="10 11">
    <name type="scientific">Actinomadura fulvescens</name>
    <dbReference type="NCBI Taxonomy" id="46160"/>
    <lineage>
        <taxon>Bacteria</taxon>
        <taxon>Bacillati</taxon>
        <taxon>Actinomycetota</taxon>
        <taxon>Actinomycetes</taxon>
        <taxon>Streptosporangiales</taxon>
        <taxon>Thermomonosporaceae</taxon>
        <taxon>Actinomadura</taxon>
    </lineage>
</organism>
<evidence type="ECO:0000256" key="4">
    <source>
        <dbReference type="ARBA" id="ARBA00022692"/>
    </source>
</evidence>
<comment type="subcellular location">
    <subcellularLocation>
        <location evidence="1 8">Cell membrane</location>
        <topology evidence="1 8">Multi-pass membrane protein</topology>
    </subcellularLocation>
</comment>
<keyword evidence="5 8" id="KW-1133">Transmembrane helix</keyword>
<dbReference type="RefSeq" id="WP_344539341.1">
    <property type="nucleotide sequence ID" value="NZ_BAAATD010000002.1"/>
</dbReference>
<dbReference type="Pfam" id="PF00795">
    <property type="entry name" value="CN_hydrolase"/>
    <property type="match status" value="1"/>
</dbReference>
<keyword evidence="4 8" id="KW-0812">Transmembrane</keyword>
<dbReference type="NCBIfam" id="TIGR00546">
    <property type="entry name" value="lnt"/>
    <property type="match status" value="1"/>
</dbReference>
<keyword evidence="6 8" id="KW-0472">Membrane</keyword>
<feature type="transmembrane region" description="Helical" evidence="8">
    <location>
        <begin position="123"/>
        <end position="142"/>
    </location>
</feature>
<evidence type="ECO:0000256" key="6">
    <source>
        <dbReference type="ARBA" id="ARBA00023136"/>
    </source>
</evidence>
<comment type="pathway">
    <text evidence="8">Protein modification; lipoprotein biosynthesis (N-acyl transfer).</text>
</comment>
<dbReference type="InterPro" id="IPR045378">
    <property type="entry name" value="LNT_N"/>
</dbReference>
<feature type="domain" description="CN hydrolase" evidence="9">
    <location>
        <begin position="225"/>
        <end position="460"/>
    </location>
</feature>
<dbReference type="InterPro" id="IPR003010">
    <property type="entry name" value="C-N_Hydrolase"/>
</dbReference>
<dbReference type="PANTHER" id="PTHR38686:SF1">
    <property type="entry name" value="APOLIPOPROTEIN N-ACYLTRANSFERASE"/>
    <property type="match status" value="1"/>
</dbReference>
<keyword evidence="3 8" id="KW-0808">Transferase</keyword>
<name>A0ABN3PGR5_9ACTN</name>
<feature type="transmembrane region" description="Helical" evidence="8">
    <location>
        <begin position="44"/>
        <end position="61"/>
    </location>
</feature>
<dbReference type="InterPro" id="IPR004563">
    <property type="entry name" value="Apolipo_AcylTrfase"/>
</dbReference>
<comment type="caution">
    <text evidence="10">The sequence shown here is derived from an EMBL/GenBank/DDBJ whole genome shotgun (WGS) entry which is preliminary data.</text>
</comment>
<keyword evidence="7 8" id="KW-0012">Acyltransferase</keyword>
<evidence type="ECO:0000256" key="7">
    <source>
        <dbReference type="ARBA" id="ARBA00023315"/>
    </source>
</evidence>
<evidence type="ECO:0000256" key="2">
    <source>
        <dbReference type="ARBA" id="ARBA00022475"/>
    </source>
</evidence>
<dbReference type="Pfam" id="PF20154">
    <property type="entry name" value="LNT_N"/>
    <property type="match status" value="1"/>
</dbReference>
<feature type="transmembrane region" description="Helical" evidence="8">
    <location>
        <begin position="475"/>
        <end position="492"/>
    </location>
</feature>
<proteinExistence type="inferred from homology"/>
<accession>A0ABN3PGR5</accession>
<evidence type="ECO:0000259" key="9">
    <source>
        <dbReference type="PROSITE" id="PS50263"/>
    </source>
</evidence>
<dbReference type="SUPFAM" id="SSF56317">
    <property type="entry name" value="Carbon-nitrogen hydrolase"/>
    <property type="match status" value="1"/>
</dbReference>
<dbReference type="PANTHER" id="PTHR38686">
    <property type="entry name" value="APOLIPOPROTEIN N-ACYLTRANSFERASE"/>
    <property type="match status" value="1"/>
</dbReference>
<comment type="similarity">
    <text evidence="8">Belongs to the CN hydrolase family. Apolipoprotein N-acyltransferase subfamily.</text>
</comment>
<gene>
    <name evidence="10" type="primary">lnt_1</name>
    <name evidence="8" type="synonym">lnt</name>
    <name evidence="10" type="ORF">GCM10010411_16820</name>
</gene>
<feature type="transmembrane region" description="Helical" evidence="8">
    <location>
        <begin position="162"/>
        <end position="191"/>
    </location>
</feature>
<protein>
    <recommendedName>
        <fullName evidence="8">Apolipoprotein N-acyltransferase</fullName>
        <shortName evidence="8">ALP N-acyltransferase</shortName>
        <ecNumber evidence="8">2.3.1.269</ecNumber>
    </recommendedName>
</protein>
<comment type="function">
    <text evidence="8">Catalyzes the phospholipid dependent N-acylation of the N-terminal cysteine of apolipoprotein, the last step in lipoprotein maturation.</text>
</comment>
<dbReference type="EC" id="2.3.1.269" evidence="8"/>
<dbReference type="HAMAP" id="MF_01148">
    <property type="entry name" value="Lnt"/>
    <property type="match status" value="1"/>
</dbReference>
<dbReference type="Proteomes" id="UP001501509">
    <property type="component" value="Unassembled WGS sequence"/>
</dbReference>
<reference evidence="10 11" key="1">
    <citation type="journal article" date="2019" name="Int. J. Syst. Evol. Microbiol.">
        <title>The Global Catalogue of Microorganisms (GCM) 10K type strain sequencing project: providing services to taxonomists for standard genome sequencing and annotation.</title>
        <authorList>
            <consortium name="The Broad Institute Genomics Platform"/>
            <consortium name="The Broad Institute Genome Sequencing Center for Infectious Disease"/>
            <person name="Wu L."/>
            <person name="Ma J."/>
        </authorList>
    </citation>
    <scope>NUCLEOTIDE SEQUENCE [LARGE SCALE GENOMIC DNA]</scope>
    <source>
        <strain evidence="10 11">JCM 6833</strain>
    </source>
</reference>
<dbReference type="EMBL" id="BAAATD010000002">
    <property type="protein sequence ID" value="GAA2584755.1"/>
    <property type="molecule type" value="Genomic_DNA"/>
</dbReference>
<evidence type="ECO:0000313" key="11">
    <source>
        <dbReference type="Proteomes" id="UP001501509"/>
    </source>
</evidence>
<sequence length="497" mass="52552">MIGRGTARPSPRPRATALAGGLTLERGASLLAGAAPLLAFPRPGLGWLAWLVLVPGMALCRSAPTLREAAVRGWWFGAGFLLAALYWTLPNIGPGLLLVAVVFGLPWAVWGAAIRWLVPARPFLAMLVVPSVWLVIELLRSWPRLGGPWALLGASQWRYPPMLGLAALGGVWLISFAIVAFNTAVVLALVAPPLRARLIAPAAAILLAGPAAYALTNEPPADRTLTVALVQPGIVHDRAGRLAAAERITAALPPADLIVWGESSVGYDLARRPDLTSRLAARAAAGGDLLVNEDARDATGRISKSSVLIGPTGIQDRYVKTRLVPFGEYIPFRDAIGWLSRISAAASENRVPGTGARVMSTGDVTIGPLVCFESAFPDLGRAVAERGAQVIVYQSATSTFQDSWAPPQHAALAAVRAAETGRPTVQAALTGVSAAFDARGRRLAWLDTGRRGSVVVTLRVPPPESRTPYDRYGDYVAHLAIAVTLAAVLAAARRRFR</sequence>
<keyword evidence="2 8" id="KW-1003">Cell membrane</keyword>
<feature type="transmembrane region" description="Helical" evidence="8">
    <location>
        <begin position="95"/>
        <end position="118"/>
    </location>
</feature>
<feature type="transmembrane region" description="Helical" evidence="8">
    <location>
        <begin position="73"/>
        <end position="89"/>
    </location>
</feature>
<evidence type="ECO:0000313" key="10">
    <source>
        <dbReference type="EMBL" id="GAA2584755.1"/>
    </source>
</evidence>
<dbReference type="CDD" id="cd07571">
    <property type="entry name" value="ALP_N-acyl_transferase"/>
    <property type="match status" value="1"/>
</dbReference>
<comment type="catalytic activity">
    <reaction evidence="8">
        <text>N-terminal S-1,2-diacyl-sn-glyceryl-L-cysteinyl-[lipoprotein] + a glycerophospholipid = N-acyl-S-1,2-diacyl-sn-glyceryl-L-cysteinyl-[lipoprotein] + a 2-acyl-sn-glycero-3-phospholipid + H(+)</text>
        <dbReference type="Rhea" id="RHEA:48228"/>
        <dbReference type="Rhea" id="RHEA-COMP:14681"/>
        <dbReference type="Rhea" id="RHEA-COMP:14684"/>
        <dbReference type="ChEBI" id="CHEBI:15378"/>
        <dbReference type="ChEBI" id="CHEBI:136912"/>
        <dbReference type="ChEBI" id="CHEBI:140656"/>
        <dbReference type="ChEBI" id="CHEBI:140657"/>
        <dbReference type="ChEBI" id="CHEBI:140660"/>
        <dbReference type="EC" id="2.3.1.269"/>
    </reaction>
</comment>
<evidence type="ECO:0000256" key="8">
    <source>
        <dbReference type="HAMAP-Rule" id="MF_01148"/>
    </source>
</evidence>
<evidence type="ECO:0000256" key="5">
    <source>
        <dbReference type="ARBA" id="ARBA00022989"/>
    </source>
</evidence>
<feature type="transmembrane region" description="Helical" evidence="8">
    <location>
        <begin position="198"/>
        <end position="216"/>
    </location>
</feature>
<evidence type="ECO:0000256" key="1">
    <source>
        <dbReference type="ARBA" id="ARBA00004651"/>
    </source>
</evidence>
<keyword evidence="11" id="KW-1185">Reference proteome</keyword>